<dbReference type="InterPro" id="IPR040154">
    <property type="entry name" value="Biotinidase/VNN"/>
</dbReference>
<dbReference type="InterPro" id="IPR043957">
    <property type="entry name" value="Vanin_C"/>
</dbReference>
<dbReference type="Proteomes" id="UP001283361">
    <property type="component" value="Unassembled WGS sequence"/>
</dbReference>
<dbReference type="PANTHER" id="PTHR10609">
    <property type="entry name" value="BIOTINIDASE-RELATED"/>
    <property type="match status" value="1"/>
</dbReference>
<dbReference type="InterPro" id="IPR036526">
    <property type="entry name" value="C-N_Hydrolase_sf"/>
</dbReference>
<protein>
    <recommendedName>
        <fullName evidence="5">CN hydrolase domain-containing protein</fullName>
    </recommendedName>
</protein>
<dbReference type="AlphaFoldDB" id="A0AAE1AAJ4"/>
<dbReference type="PANTHER" id="PTHR10609:SF27">
    <property type="entry name" value="CN HYDROLASE DOMAIN-CONTAINING PROTEIN-RELATED"/>
    <property type="match status" value="1"/>
</dbReference>
<name>A0AAE1AAJ4_9GAST</name>
<dbReference type="SUPFAM" id="SSF56317">
    <property type="entry name" value="Carbon-nitrogen hydrolase"/>
    <property type="match status" value="1"/>
</dbReference>
<evidence type="ECO:0000256" key="2">
    <source>
        <dbReference type="ARBA" id="ARBA00022729"/>
    </source>
</evidence>
<sequence length="588" mass="65452">MHRITAAVLLSRSRLDPSTFPAGKKETLILHRIGGTPEMSTWRASRACLRQPTSLTLVFGIICVMVSDSRVAQAGVSPDVRVMAIQRSTFKAAVYAHAVFIPIEPYVVSRDKAVQNMEVNLGIYRTQSRLARQQNAEIIVFPEDGIYGMTFSRDTIYPYLEEIPDPATEAWTPCTDPHRHKDSDVQVALSCIAQQNQMYVVANMGDKKPCEPSLDPKCPGDRRYQFNTDVAYGPGGEFLARYHKYNLYYEWQFDTPPTPEHIFFDTHFGRVGLATCFDVLFREPIIPLVEVFNVTVIAFPTAWMDALPLLPAIGFHSSFARAHSINFLSANIHLPEFKFDGSGLYASDGAHAFYYGSGAGGLSPKLLIAEMNVVEFHPAASSISYNQLYGFGQVSGNLIDKHDTELKRKKTLSSTRLYSSSDSNSTFESVLFSDVYTFKALTKPSGKLQVCQGKVCCYLEYQVATDEARKAELYAFGAFDGLHTHDGNYYMQNCILVKCADAQNKKSCGSLTFKTSTRFTRISLRGQFETHYVYPQVILSDYKGHLALTPPAAWSFNGSALETNASFSATVLNAVLLGRDYSRDNQGS</sequence>
<keyword evidence="4" id="KW-0325">Glycoprotein</keyword>
<dbReference type="InterPro" id="IPR003010">
    <property type="entry name" value="C-N_Hydrolase"/>
</dbReference>
<evidence type="ECO:0000313" key="7">
    <source>
        <dbReference type="Proteomes" id="UP001283361"/>
    </source>
</evidence>
<keyword evidence="3" id="KW-0378">Hydrolase</keyword>
<dbReference type="PROSITE" id="PS50263">
    <property type="entry name" value="CN_HYDROLASE"/>
    <property type="match status" value="1"/>
</dbReference>
<comment type="similarity">
    <text evidence="1">Belongs to the carbon-nitrogen hydrolase superfamily. BTD/VNN family.</text>
</comment>
<dbReference type="GO" id="GO:0016811">
    <property type="term" value="F:hydrolase activity, acting on carbon-nitrogen (but not peptide) bonds, in linear amides"/>
    <property type="evidence" value="ECO:0007669"/>
    <property type="project" value="UniProtKB-ARBA"/>
</dbReference>
<proteinExistence type="inferred from homology"/>
<evidence type="ECO:0000256" key="4">
    <source>
        <dbReference type="ARBA" id="ARBA00023180"/>
    </source>
</evidence>
<evidence type="ECO:0000256" key="1">
    <source>
        <dbReference type="ARBA" id="ARBA00008225"/>
    </source>
</evidence>
<dbReference type="Pfam" id="PF00795">
    <property type="entry name" value="CN_hydrolase"/>
    <property type="match status" value="1"/>
</dbReference>
<reference evidence="6" key="1">
    <citation type="journal article" date="2023" name="G3 (Bethesda)">
        <title>A reference genome for the long-term kleptoplast-retaining sea slug Elysia crispata morphotype clarki.</title>
        <authorList>
            <person name="Eastman K.E."/>
            <person name="Pendleton A.L."/>
            <person name="Shaikh M.A."/>
            <person name="Suttiyut T."/>
            <person name="Ogas R."/>
            <person name="Tomko P."/>
            <person name="Gavelis G."/>
            <person name="Widhalm J.R."/>
            <person name="Wisecaver J.H."/>
        </authorList>
    </citation>
    <scope>NUCLEOTIDE SEQUENCE</scope>
    <source>
        <strain evidence="6">ECLA1</strain>
    </source>
</reference>
<dbReference type="FunFam" id="3.60.110.10:FF:000001">
    <property type="entry name" value="biotinidase isoform X1"/>
    <property type="match status" value="1"/>
</dbReference>
<evidence type="ECO:0000313" key="6">
    <source>
        <dbReference type="EMBL" id="KAK3784340.1"/>
    </source>
</evidence>
<keyword evidence="7" id="KW-1185">Reference proteome</keyword>
<dbReference type="Gene3D" id="3.60.110.10">
    <property type="entry name" value="Carbon-nitrogen hydrolase"/>
    <property type="match status" value="1"/>
</dbReference>
<keyword evidence="2" id="KW-0732">Signal</keyword>
<dbReference type="Pfam" id="PF19018">
    <property type="entry name" value="Vanin_C"/>
    <property type="match status" value="1"/>
</dbReference>
<evidence type="ECO:0000259" key="5">
    <source>
        <dbReference type="PROSITE" id="PS50263"/>
    </source>
</evidence>
<dbReference type="EMBL" id="JAWDGP010002280">
    <property type="protein sequence ID" value="KAK3784340.1"/>
    <property type="molecule type" value="Genomic_DNA"/>
</dbReference>
<organism evidence="6 7">
    <name type="scientific">Elysia crispata</name>
    <name type="common">lettuce slug</name>
    <dbReference type="NCBI Taxonomy" id="231223"/>
    <lineage>
        <taxon>Eukaryota</taxon>
        <taxon>Metazoa</taxon>
        <taxon>Spiralia</taxon>
        <taxon>Lophotrochozoa</taxon>
        <taxon>Mollusca</taxon>
        <taxon>Gastropoda</taxon>
        <taxon>Heterobranchia</taxon>
        <taxon>Euthyneura</taxon>
        <taxon>Panpulmonata</taxon>
        <taxon>Sacoglossa</taxon>
        <taxon>Placobranchoidea</taxon>
        <taxon>Plakobranchidae</taxon>
        <taxon>Elysia</taxon>
    </lineage>
</organism>
<accession>A0AAE1AAJ4</accession>
<feature type="domain" description="CN hydrolase" evidence="5">
    <location>
        <begin position="103"/>
        <end position="373"/>
    </location>
</feature>
<gene>
    <name evidence="6" type="ORF">RRG08_017914</name>
</gene>
<comment type="caution">
    <text evidence="6">The sequence shown here is derived from an EMBL/GenBank/DDBJ whole genome shotgun (WGS) entry which is preliminary data.</text>
</comment>
<evidence type="ECO:0000256" key="3">
    <source>
        <dbReference type="ARBA" id="ARBA00022801"/>
    </source>
</evidence>